<dbReference type="Proteomes" id="UP001185028">
    <property type="component" value="Unassembled WGS sequence"/>
</dbReference>
<proteinExistence type="predicted"/>
<evidence type="ECO:0000259" key="1">
    <source>
        <dbReference type="Pfam" id="PF14206"/>
    </source>
</evidence>
<evidence type="ECO:0000313" key="3">
    <source>
        <dbReference type="Proteomes" id="UP001185028"/>
    </source>
</evidence>
<gene>
    <name evidence="2" type="ORF">JOC58_002092</name>
</gene>
<name>A0ABU1IY65_9BACL</name>
<dbReference type="InterPro" id="IPR025983">
    <property type="entry name" value="Cys_rich_CPCC"/>
</dbReference>
<reference evidence="2 3" key="1">
    <citation type="submission" date="2023-07" db="EMBL/GenBank/DDBJ databases">
        <title>Genomic Encyclopedia of Type Strains, Phase IV (KMG-IV): sequencing the most valuable type-strain genomes for metagenomic binning, comparative biology and taxonomic classification.</title>
        <authorList>
            <person name="Goeker M."/>
        </authorList>
    </citation>
    <scope>NUCLEOTIDE SEQUENCE [LARGE SCALE GENOMIC DNA]</scope>
    <source>
        <strain evidence="2 3">DSM 22170</strain>
    </source>
</reference>
<feature type="domain" description="Cysteine-rich CPCC" evidence="1">
    <location>
        <begin position="2"/>
        <end position="59"/>
    </location>
</feature>
<dbReference type="Pfam" id="PF14206">
    <property type="entry name" value="Cys_rich_CPCC"/>
    <property type="match status" value="1"/>
</dbReference>
<keyword evidence="3" id="KW-1185">Reference proteome</keyword>
<dbReference type="EMBL" id="JAVDQH010000007">
    <property type="protein sequence ID" value="MDR6244199.1"/>
    <property type="molecule type" value="Genomic_DNA"/>
</dbReference>
<evidence type="ECO:0000313" key="2">
    <source>
        <dbReference type="EMBL" id="MDR6244199.1"/>
    </source>
</evidence>
<accession>A0ABU1IY65</accession>
<sequence>MYVCPCCGYRTLDEEPPGSFFICAICYWEDDYLQYYDVDFEGGANHFSLRQAQSSFKKHQYKLINEIATYEYVGARDITNIRRVPMIEMYTLFKAMDAPLNKLLDLYSGFLISKEDSELVYSYEDIVNVYINSDDWHRYIYLKEGEKGIGNPLDLKQELQQIEKQFIEKLEEKHTGI</sequence>
<comment type="caution">
    <text evidence="2">The sequence shown here is derived from an EMBL/GenBank/DDBJ whole genome shotgun (WGS) entry which is preliminary data.</text>
</comment>
<organism evidence="2 3">
    <name type="scientific">Paenibacillus hunanensis</name>
    <dbReference type="NCBI Taxonomy" id="539262"/>
    <lineage>
        <taxon>Bacteria</taxon>
        <taxon>Bacillati</taxon>
        <taxon>Bacillota</taxon>
        <taxon>Bacilli</taxon>
        <taxon>Bacillales</taxon>
        <taxon>Paenibacillaceae</taxon>
        <taxon>Paenibacillus</taxon>
    </lineage>
</organism>
<protein>
    <recommendedName>
        <fullName evidence="1">Cysteine-rich CPCC domain-containing protein</fullName>
    </recommendedName>
</protein>